<dbReference type="RefSeq" id="WP_116556650.1">
    <property type="nucleotide sequence ID" value="NZ_QDKM01000001.1"/>
</dbReference>
<dbReference type="Gene3D" id="3.30.300.30">
    <property type="match status" value="1"/>
</dbReference>
<dbReference type="Pfam" id="PF13193">
    <property type="entry name" value="AMP-binding_C"/>
    <property type="match status" value="1"/>
</dbReference>
<dbReference type="GO" id="GO:0006637">
    <property type="term" value="P:acyl-CoA metabolic process"/>
    <property type="evidence" value="ECO:0007669"/>
    <property type="project" value="TreeGrafter"/>
</dbReference>
<protein>
    <submittedName>
        <fullName evidence="7">Acyl-CoA synthetase</fullName>
    </submittedName>
</protein>
<dbReference type="GO" id="GO:0005524">
    <property type="term" value="F:ATP binding"/>
    <property type="evidence" value="ECO:0007669"/>
    <property type="project" value="UniProtKB-KW"/>
</dbReference>
<evidence type="ECO:0000313" key="8">
    <source>
        <dbReference type="Proteomes" id="UP000245911"/>
    </source>
</evidence>
<evidence type="ECO:0000259" key="6">
    <source>
        <dbReference type="Pfam" id="PF13193"/>
    </source>
</evidence>
<dbReference type="Gene3D" id="3.40.50.12780">
    <property type="entry name" value="N-terminal domain of ligase-like"/>
    <property type="match status" value="1"/>
</dbReference>
<evidence type="ECO:0000256" key="2">
    <source>
        <dbReference type="ARBA" id="ARBA00022598"/>
    </source>
</evidence>
<dbReference type="PROSITE" id="PS00455">
    <property type="entry name" value="AMP_BINDING"/>
    <property type="match status" value="1"/>
</dbReference>
<accession>A0A2T8HY09</accession>
<dbReference type="SUPFAM" id="SSF56801">
    <property type="entry name" value="Acetyl-CoA synthetase-like"/>
    <property type="match status" value="1"/>
</dbReference>
<evidence type="ECO:0000256" key="1">
    <source>
        <dbReference type="ARBA" id="ARBA00006432"/>
    </source>
</evidence>
<dbReference type="Proteomes" id="UP000245911">
    <property type="component" value="Unassembled WGS sequence"/>
</dbReference>
<organism evidence="7 8">
    <name type="scientific">Pararhodobacter oceanensis</name>
    <dbReference type="NCBI Taxonomy" id="2172121"/>
    <lineage>
        <taxon>Bacteria</taxon>
        <taxon>Pseudomonadati</taxon>
        <taxon>Pseudomonadota</taxon>
        <taxon>Alphaproteobacteria</taxon>
        <taxon>Rhodobacterales</taxon>
        <taxon>Paracoccaceae</taxon>
        <taxon>Pararhodobacter</taxon>
    </lineage>
</organism>
<dbReference type="EMBL" id="QDKM01000001">
    <property type="protein sequence ID" value="PVH30242.1"/>
    <property type="molecule type" value="Genomic_DNA"/>
</dbReference>
<dbReference type="GO" id="GO:0006633">
    <property type="term" value="P:fatty acid biosynthetic process"/>
    <property type="evidence" value="ECO:0007669"/>
    <property type="project" value="TreeGrafter"/>
</dbReference>
<dbReference type="AlphaFoldDB" id="A0A2T8HY09"/>
<dbReference type="Pfam" id="PF00501">
    <property type="entry name" value="AMP-binding"/>
    <property type="match status" value="1"/>
</dbReference>
<gene>
    <name evidence="7" type="ORF">DDE20_01380</name>
</gene>
<keyword evidence="3" id="KW-0547">Nucleotide-binding</keyword>
<sequence length="550" mass="60727">MLLPPLNDYARDAAAYTRPAPPETFNFCDVIDGYAEDPTREALIWLNAAGDERRLTFAEIRDQSKRIAAVLHAQGITRGDRVLIMLPRIPEWQLVMIAAFRLGAIAIPCITMLTPKDLRYRIEATQPKAIITIPSEVAKFDDLTEGRAKLIVPYGGGQAQAQGWENLVSLAAGQGLDVATERMRPDEGALIYFTSGSTGQPKGVLLSAYFPRAYYECSAYWFDLNEQSRGDTMWGTSDTGWSFSLTATMVGPWLAGVRALTYDGPFDPEKRLEIIARYGVTVFAAAASEFRHILGQDIEAHDLTRLRLCATAGESLDGPTARDWMRRAGCRIHEAYGQTEALMVIANYPVTEIKPGAMGLPLPGLPIDVISEDQFTALPANEIGHVAIRMPMEGMMLGYWQAPEKTEDCFVTNALGERWYITGDLAHKDADGYFWYEGRSDDVINTAGYRVGPAEVEGALMAHPAIKECAAVAAPDAERGEVIKAFVVLHAGHDASAELAKDIQNFAKRETAPYKYPRRIAFLDELPKTVTGKIRRKELRDREYAAAKGK</sequence>
<dbReference type="InterPro" id="IPR045851">
    <property type="entry name" value="AMP-bd_C_sf"/>
</dbReference>
<keyword evidence="4" id="KW-0067">ATP-binding</keyword>
<dbReference type="PANTHER" id="PTHR43605">
    <property type="entry name" value="ACYL-COENZYME A SYNTHETASE"/>
    <property type="match status" value="1"/>
</dbReference>
<dbReference type="PANTHER" id="PTHR43605:SF10">
    <property type="entry name" value="ACYL-COA SYNTHETASE MEDIUM CHAIN FAMILY MEMBER 3"/>
    <property type="match status" value="1"/>
</dbReference>
<evidence type="ECO:0000256" key="4">
    <source>
        <dbReference type="ARBA" id="ARBA00022840"/>
    </source>
</evidence>
<dbReference type="InterPro" id="IPR000873">
    <property type="entry name" value="AMP-dep_synth/lig_dom"/>
</dbReference>
<feature type="domain" description="AMP-binding enzyme C-terminal" evidence="6">
    <location>
        <begin position="455"/>
        <end position="533"/>
    </location>
</feature>
<comment type="caution">
    <text evidence="7">The sequence shown here is derived from an EMBL/GenBank/DDBJ whole genome shotgun (WGS) entry which is preliminary data.</text>
</comment>
<dbReference type="OrthoDB" id="9803968at2"/>
<dbReference type="InterPro" id="IPR025110">
    <property type="entry name" value="AMP-bd_C"/>
</dbReference>
<name>A0A2T8HY09_9RHOB</name>
<dbReference type="GO" id="GO:0016405">
    <property type="term" value="F:CoA-ligase activity"/>
    <property type="evidence" value="ECO:0007669"/>
    <property type="project" value="UniProtKB-ARBA"/>
</dbReference>
<dbReference type="GO" id="GO:0004321">
    <property type="term" value="F:fatty-acyl-CoA synthase activity"/>
    <property type="evidence" value="ECO:0007669"/>
    <property type="project" value="TreeGrafter"/>
</dbReference>
<proteinExistence type="inferred from homology"/>
<keyword evidence="2" id="KW-0436">Ligase</keyword>
<evidence type="ECO:0000259" key="5">
    <source>
        <dbReference type="Pfam" id="PF00501"/>
    </source>
</evidence>
<dbReference type="InterPro" id="IPR051087">
    <property type="entry name" value="Mitochondrial_ACSM"/>
</dbReference>
<dbReference type="GO" id="GO:0015645">
    <property type="term" value="F:fatty acid ligase activity"/>
    <property type="evidence" value="ECO:0007669"/>
    <property type="project" value="TreeGrafter"/>
</dbReference>
<comment type="similarity">
    <text evidence="1">Belongs to the ATP-dependent AMP-binding enzyme family.</text>
</comment>
<keyword evidence="8" id="KW-1185">Reference proteome</keyword>
<dbReference type="FunFam" id="3.30.300.30:FF:000005">
    <property type="entry name" value="Acyl-coenzyme A synthetase ACSM5, mitochondrial"/>
    <property type="match status" value="1"/>
</dbReference>
<reference evidence="7 8" key="1">
    <citation type="submission" date="2018-04" db="EMBL/GenBank/DDBJ databases">
        <title>Pararhodobacter oceanense sp. nov., isolated from marine intertidal sediment.</title>
        <authorList>
            <person name="Wang X.-L."/>
            <person name="Du Z.-J."/>
        </authorList>
    </citation>
    <scope>NUCLEOTIDE SEQUENCE [LARGE SCALE GENOMIC DNA]</scope>
    <source>
        <strain evidence="7 8">AM505</strain>
    </source>
</reference>
<dbReference type="InterPro" id="IPR020845">
    <property type="entry name" value="AMP-binding_CS"/>
</dbReference>
<dbReference type="InterPro" id="IPR042099">
    <property type="entry name" value="ANL_N_sf"/>
</dbReference>
<evidence type="ECO:0000256" key="3">
    <source>
        <dbReference type="ARBA" id="ARBA00022741"/>
    </source>
</evidence>
<feature type="domain" description="AMP-dependent synthetase/ligase" evidence="5">
    <location>
        <begin position="36"/>
        <end position="400"/>
    </location>
</feature>
<evidence type="ECO:0000313" key="7">
    <source>
        <dbReference type="EMBL" id="PVH30242.1"/>
    </source>
</evidence>